<dbReference type="Proteomes" id="UP000031036">
    <property type="component" value="Unassembled WGS sequence"/>
</dbReference>
<gene>
    <name evidence="7" type="primary">srx-45</name>
    <name evidence="7" type="ORF">Tcan_00081</name>
</gene>
<sequence length="216" mass="24069">MFGLVAASLLTVVSICGLLLNALIVYLVYKKSSLHGPYGMLCVSMAITNSASEILFATYCSTRTLFDRSSLDLQNAFIGHLINACYYSGILIHLLIAVNRYTAIMHPAKYTSIFTQYKTIAAIVFLNGVSFTSLLLFFIDGCHMMYHARTALWIHKKNKCAQYSAYFIDVGATVVAILTACLLDYISLYKMRKMNQVAKLSSSYMQSQAAKRKAKE</sequence>
<feature type="non-terminal residue" evidence="7">
    <location>
        <position position="216"/>
    </location>
</feature>
<feature type="transmembrane region" description="Helical" evidence="5">
    <location>
        <begin position="77"/>
        <end position="98"/>
    </location>
</feature>
<dbReference type="PROSITE" id="PS50262">
    <property type="entry name" value="G_PROTEIN_RECEP_F1_2"/>
    <property type="match status" value="1"/>
</dbReference>
<dbReference type="InterPro" id="IPR019430">
    <property type="entry name" value="7TM_GPCR_serpentine_rcpt_Srx"/>
</dbReference>
<feature type="transmembrane region" description="Helical" evidence="5">
    <location>
        <begin position="163"/>
        <end position="186"/>
    </location>
</feature>
<reference evidence="7 8" key="1">
    <citation type="submission" date="2014-11" db="EMBL/GenBank/DDBJ databases">
        <title>Genetic blueprint of the zoonotic pathogen Toxocara canis.</title>
        <authorList>
            <person name="Zhu X.-Q."/>
            <person name="Korhonen P.K."/>
            <person name="Cai H."/>
            <person name="Young N.D."/>
            <person name="Nejsum P."/>
            <person name="von Samson-Himmelstjerna G."/>
            <person name="Boag P.R."/>
            <person name="Tan P."/>
            <person name="Li Q."/>
            <person name="Min J."/>
            <person name="Yang Y."/>
            <person name="Wang X."/>
            <person name="Fang X."/>
            <person name="Hall R.S."/>
            <person name="Hofmann A."/>
            <person name="Sternberg P.W."/>
            <person name="Jex A.R."/>
            <person name="Gasser R.B."/>
        </authorList>
    </citation>
    <scope>NUCLEOTIDE SEQUENCE [LARGE SCALE GENOMIC DNA]</scope>
    <source>
        <strain evidence="7">PN_DK_2014</strain>
    </source>
</reference>
<name>A0A0B2W4Q1_TOXCA</name>
<evidence type="ECO:0000259" key="6">
    <source>
        <dbReference type="PROSITE" id="PS50262"/>
    </source>
</evidence>
<organism evidence="7 8">
    <name type="scientific">Toxocara canis</name>
    <name type="common">Canine roundworm</name>
    <dbReference type="NCBI Taxonomy" id="6265"/>
    <lineage>
        <taxon>Eukaryota</taxon>
        <taxon>Metazoa</taxon>
        <taxon>Ecdysozoa</taxon>
        <taxon>Nematoda</taxon>
        <taxon>Chromadorea</taxon>
        <taxon>Rhabditida</taxon>
        <taxon>Spirurina</taxon>
        <taxon>Ascaridomorpha</taxon>
        <taxon>Ascaridoidea</taxon>
        <taxon>Toxocaridae</taxon>
        <taxon>Toxocara</taxon>
    </lineage>
</organism>
<dbReference type="AlphaFoldDB" id="A0A0B2W4Q1"/>
<dbReference type="GO" id="GO:0016020">
    <property type="term" value="C:membrane"/>
    <property type="evidence" value="ECO:0007669"/>
    <property type="project" value="UniProtKB-SubCell"/>
</dbReference>
<evidence type="ECO:0000256" key="1">
    <source>
        <dbReference type="ARBA" id="ARBA00004370"/>
    </source>
</evidence>
<proteinExistence type="predicted"/>
<feature type="transmembrane region" description="Helical" evidence="5">
    <location>
        <begin position="119"/>
        <end position="139"/>
    </location>
</feature>
<evidence type="ECO:0000256" key="4">
    <source>
        <dbReference type="ARBA" id="ARBA00023136"/>
    </source>
</evidence>
<dbReference type="PRINTS" id="PR00237">
    <property type="entry name" value="GPCRRHODOPSN"/>
</dbReference>
<evidence type="ECO:0000256" key="2">
    <source>
        <dbReference type="ARBA" id="ARBA00022692"/>
    </source>
</evidence>
<feature type="domain" description="G-protein coupled receptors family 1 profile" evidence="6">
    <location>
        <begin position="20"/>
        <end position="216"/>
    </location>
</feature>
<dbReference type="SUPFAM" id="SSF81321">
    <property type="entry name" value="Family A G protein-coupled receptor-like"/>
    <property type="match status" value="1"/>
</dbReference>
<evidence type="ECO:0000256" key="5">
    <source>
        <dbReference type="SAM" id="Phobius"/>
    </source>
</evidence>
<protein>
    <submittedName>
        <fullName evidence="7">Serpentine receptor class X 45</fullName>
    </submittedName>
</protein>
<feature type="transmembrane region" description="Helical" evidence="5">
    <location>
        <begin position="6"/>
        <end position="29"/>
    </location>
</feature>
<dbReference type="GO" id="GO:0004930">
    <property type="term" value="F:G protein-coupled receptor activity"/>
    <property type="evidence" value="ECO:0007669"/>
    <property type="project" value="InterPro"/>
</dbReference>
<dbReference type="InterPro" id="IPR017452">
    <property type="entry name" value="GPCR_Rhodpsn_7TM"/>
</dbReference>
<evidence type="ECO:0000313" key="8">
    <source>
        <dbReference type="Proteomes" id="UP000031036"/>
    </source>
</evidence>
<accession>A0A0B2W4Q1</accession>
<dbReference type="OMA" id="GHLINAC"/>
<comment type="caution">
    <text evidence="7">The sequence shown here is derived from an EMBL/GenBank/DDBJ whole genome shotgun (WGS) entry which is preliminary data.</text>
</comment>
<keyword evidence="8" id="KW-1185">Reference proteome</keyword>
<dbReference type="EMBL" id="JPKZ01000139">
    <property type="protein sequence ID" value="KHN88943.1"/>
    <property type="molecule type" value="Genomic_DNA"/>
</dbReference>
<comment type="subcellular location">
    <subcellularLocation>
        <location evidence="1">Membrane</location>
    </subcellularLocation>
</comment>
<dbReference type="Pfam" id="PF10328">
    <property type="entry name" value="7TM_GPCR_Srx"/>
    <property type="match status" value="1"/>
</dbReference>
<keyword evidence="3 5" id="KW-1133">Transmembrane helix</keyword>
<evidence type="ECO:0000256" key="3">
    <source>
        <dbReference type="ARBA" id="ARBA00022989"/>
    </source>
</evidence>
<dbReference type="CDD" id="cd00637">
    <property type="entry name" value="7tm_classA_rhodopsin-like"/>
    <property type="match status" value="1"/>
</dbReference>
<dbReference type="InterPro" id="IPR000276">
    <property type="entry name" value="GPCR_Rhodpsn"/>
</dbReference>
<keyword evidence="2 5" id="KW-0812">Transmembrane</keyword>
<dbReference type="PANTHER" id="PTHR23017">
    <property type="entry name" value="SERPENTINE RECEPTOR, CLASS X"/>
    <property type="match status" value="1"/>
</dbReference>
<feature type="transmembrane region" description="Helical" evidence="5">
    <location>
        <begin position="38"/>
        <end position="57"/>
    </location>
</feature>
<evidence type="ECO:0000313" key="7">
    <source>
        <dbReference type="EMBL" id="KHN88943.1"/>
    </source>
</evidence>
<dbReference type="Gene3D" id="1.20.1070.10">
    <property type="entry name" value="Rhodopsin 7-helix transmembrane proteins"/>
    <property type="match status" value="1"/>
</dbReference>
<keyword evidence="7" id="KW-0675">Receptor</keyword>
<dbReference type="OrthoDB" id="5825164at2759"/>
<keyword evidence="4 5" id="KW-0472">Membrane</keyword>